<proteinExistence type="predicted"/>
<name>A0AC60VX83_9ARCH</name>
<organism evidence="1 2">
    <name type="scientific">Candidatus Nitrosomaritimum aestuariumsis</name>
    <dbReference type="NCBI Taxonomy" id="3342354"/>
    <lineage>
        <taxon>Archaea</taxon>
        <taxon>Nitrososphaerota</taxon>
        <taxon>Nitrososphaeria</taxon>
        <taxon>Nitrosopumilales</taxon>
        <taxon>Nitrosopumilaceae</taxon>
        <taxon>Candidatus Nitrosomaritimum</taxon>
    </lineage>
</organism>
<dbReference type="EMBL" id="JACEMZ010000012">
    <property type="protein sequence ID" value="MBA4452169.1"/>
    <property type="molecule type" value="Genomic_DNA"/>
</dbReference>
<evidence type="ECO:0000313" key="1">
    <source>
        <dbReference type="EMBL" id="MBA4452169.1"/>
    </source>
</evidence>
<comment type="caution">
    <text evidence="1">The sequence shown here is derived from an EMBL/GenBank/DDBJ whole genome shotgun (WGS) entry which is preliminary data.</text>
</comment>
<evidence type="ECO:0000313" key="2">
    <source>
        <dbReference type="Proteomes" id="UP000559653"/>
    </source>
</evidence>
<protein>
    <submittedName>
        <fullName evidence="1">Uncharacterized protein</fullName>
    </submittedName>
</protein>
<sequence>MNLQYSNERDLAADCPQCRKNSLILVTATIGSQSKDFLGCKRCKFSISVDEYKEMLLSR</sequence>
<dbReference type="Proteomes" id="UP000559653">
    <property type="component" value="Unassembled WGS sequence"/>
</dbReference>
<reference evidence="1 2" key="1">
    <citation type="journal article" date="2020" name="Appl. Environ. Microbiol.">
        <title>Genomic Characteristics of a Novel Species of Ammonia-Oxidizing Archaea from the Jiulong River Estuary.</title>
        <authorList>
            <person name="Zou D."/>
            <person name="Wan R."/>
            <person name="Han L."/>
            <person name="Xu M.N."/>
            <person name="Liu Y."/>
            <person name="Liu H."/>
            <person name="Kao S.J."/>
            <person name="Li M."/>
        </authorList>
    </citation>
    <scope>NUCLEOTIDE SEQUENCE [LARGE SCALE GENOMIC DNA]</scope>
    <source>
        <strain evidence="1">W1bin1</strain>
    </source>
</reference>
<accession>A0AC60VX83</accession>
<gene>
    <name evidence="1" type="ORF">H2B03_03195</name>
</gene>